<evidence type="ECO:0000313" key="1">
    <source>
        <dbReference type="EMBL" id="OYQ44809.1"/>
    </source>
</evidence>
<dbReference type="InterPro" id="IPR025935">
    <property type="entry name" value="AbiH"/>
</dbReference>
<dbReference type="Pfam" id="PF14253">
    <property type="entry name" value="AbiH"/>
    <property type="match status" value="2"/>
</dbReference>
<keyword evidence="2" id="KW-1185">Reference proteome</keyword>
<organism evidence="1 2">
    <name type="scientific">Flavobacterium aurantiibacter</name>
    <dbReference type="NCBI Taxonomy" id="2023067"/>
    <lineage>
        <taxon>Bacteria</taxon>
        <taxon>Pseudomonadati</taxon>
        <taxon>Bacteroidota</taxon>
        <taxon>Flavobacteriia</taxon>
        <taxon>Flavobacteriales</taxon>
        <taxon>Flavobacteriaceae</taxon>
        <taxon>Flavobacterium</taxon>
    </lineage>
</organism>
<protein>
    <recommendedName>
        <fullName evidence="3">Bacteriophage abortive infection AbiH</fullName>
    </recommendedName>
</protein>
<evidence type="ECO:0008006" key="3">
    <source>
        <dbReference type="Google" id="ProtNLM"/>
    </source>
</evidence>
<dbReference type="EMBL" id="NOXX01000189">
    <property type="protein sequence ID" value="OYQ44809.1"/>
    <property type="molecule type" value="Genomic_DNA"/>
</dbReference>
<proteinExistence type="predicted"/>
<name>A0A255ZTT7_9FLAO</name>
<dbReference type="Proteomes" id="UP000216035">
    <property type="component" value="Unassembled WGS sequence"/>
</dbReference>
<sequence>MNRIILIGNGFDLAHGMKTRYSDFIADYWNNVINEVVNRIKTNYTSIPGRFENEEIIINNLPGQYIGDVHFQAANFEELKQNLKQIESGIKFKNQFLQLLTIKHNELSWVDIEVEYYTLLKNSFKNSPTKYSIKDLNNDFRSVKILLENYLIKIENEFKESFESKSSYRKIKNAIGFQIYAPLSYRDIDEASLAEKAKFEFESLQNDLSDISQGFKKLENLNSKRQYLIKRLRENANINDIRKLLVAGDTINYFDLNPNEILFLNFNYTLTEEIYRYSTEFETYESLRDIVRKVIHIHGTTDKYDKNDVIFGFGDELDKDYREIEDLHDNDYLENVKSIKYMETDNFKELLQFINSDKYQIFIMGHSCGVSDRTLLNTLFEHKNCASIKPFYYKIDDESDNYSDLVRNISRNFNSKALMRDKVVNKKYCTPLK</sequence>
<gene>
    <name evidence="1" type="ORF">CHX27_07310</name>
</gene>
<dbReference type="RefSeq" id="WP_094486104.1">
    <property type="nucleotide sequence ID" value="NZ_NOXX01000189.1"/>
</dbReference>
<dbReference type="OrthoDB" id="5903604at2"/>
<reference evidence="1 2" key="1">
    <citation type="submission" date="2017-07" db="EMBL/GenBank/DDBJ databases">
        <title>Flavobacterium cyanobacteriorum sp. nov., isolated from cyanobacterial aggregates in a eutrophic lake.</title>
        <authorList>
            <person name="Cai H."/>
        </authorList>
    </citation>
    <scope>NUCLEOTIDE SEQUENCE [LARGE SCALE GENOMIC DNA]</scope>
    <source>
        <strain evidence="1 2">TH167</strain>
    </source>
</reference>
<accession>A0A255ZTT7</accession>
<comment type="caution">
    <text evidence="1">The sequence shown here is derived from an EMBL/GenBank/DDBJ whole genome shotgun (WGS) entry which is preliminary data.</text>
</comment>
<dbReference type="AlphaFoldDB" id="A0A255ZTT7"/>
<evidence type="ECO:0000313" key="2">
    <source>
        <dbReference type="Proteomes" id="UP000216035"/>
    </source>
</evidence>